<gene>
    <name evidence="3" type="ORF">MKZ38_007347</name>
</gene>
<dbReference type="EMBL" id="JAKWBI020000046">
    <property type="protein sequence ID" value="KAJ2904729.1"/>
    <property type="molecule type" value="Genomic_DNA"/>
</dbReference>
<keyword evidence="4" id="KW-1185">Reference proteome</keyword>
<evidence type="ECO:0000313" key="3">
    <source>
        <dbReference type="EMBL" id="KAJ2904729.1"/>
    </source>
</evidence>
<reference evidence="3" key="1">
    <citation type="submission" date="2022-07" db="EMBL/GenBank/DDBJ databases">
        <title>Draft genome sequence of Zalerion maritima ATCC 34329, a (micro)plastics degrading marine fungus.</title>
        <authorList>
            <person name="Paco A."/>
            <person name="Goncalves M.F.M."/>
            <person name="Rocha-Santos T.A.P."/>
            <person name="Alves A."/>
        </authorList>
    </citation>
    <scope>NUCLEOTIDE SEQUENCE</scope>
    <source>
        <strain evidence="3">ATCC 34329</strain>
    </source>
</reference>
<dbReference type="Proteomes" id="UP001201980">
    <property type="component" value="Unassembled WGS sequence"/>
</dbReference>
<dbReference type="InterPro" id="IPR002164">
    <property type="entry name" value="NAP_family"/>
</dbReference>
<evidence type="ECO:0000256" key="1">
    <source>
        <dbReference type="ARBA" id="ARBA00009947"/>
    </source>
</evidence>
<dbReference type="Gene3D" id="3.30.1120.90">
    <property type="entry name" value="Nucleosome assembly protein"/>
    <property type="match status" value="1"/>
</dbReference>
<dbReference type="Pfam" id="PF00956">
    <property type="entry name" value="NAP"/>
    <property type="match status" value="1"/>
</dbReference>
<proteinExistence type="inferred from homology"/>
<dbReference type="GO" id="GO:0005634">
    <property type="term" value="C:nucleus"/>
    <property type="evidence" value="ECO:0007669"/>
    <property type="project" value="InterPro"/>
</dbReference>
<dbReference type="SUPFAM" id="SSF143113">
    <property type="entry name" value="NAP-like"/>
    <property type="match status" value="1"/>
</dbReference>
<comment type="similarity">
    <text evidence="1">Belongs to the nucleosome assembly protein (NAP) family.</text>
</comment>
<sequence length="265" mass="29945">MGSIRKDSLFFADWVKENEAYEGPAREALAAYDGRMELEEKRERAVRKLQREFRIKENAQQKEELGPIIPKLPGYWLEAMANRTEVGPEVGQKDHLALEKLEDIHIVFEFGDNDVFENKALVKTLGSKRQEAGLKELASEVTLGTDIKRKGDDLVAKAEETDDVTFFYFFLACDAEISQKFMDLVFRAHRALWGKTGATKAGRNASMAATASITGPEIAKRDRRNDLEEHFSLAEVFEETPPRSGTPSRGAPGRRQCSRRMLTFA</sequence>
<evidence type="ECO:0000256" key="2">
    <source>
        <dbReference type="SAM" id="MobiDB-lite"/>
    </source>
</evidence>
<feature type="region of interest" description="Disordered" evidence="2">
    <location>
        <begin position="238"/>
        <end position="265"/>
    </location>
</feature>
<name>A0AAD5RVQ6_9PEZI</name>
<comment type="caution">
    <text evidence="3">The sequence shown here is derived from an EMBL/GenBank/DDBJ whole genome shotgun (WGS) entry which is preliminary data.</text>
</comment>
<dbReference type="AlphaFoldDB" id="A0AAD5RVQ6"/>
<protein>
    <submittedName>
        <fullName evidence="3">Uncharacterized protein</fullName>
    </submittedName>
</protein>
<accession>A0AAD5RVQ6</accession>
<dbReference type="GO" id="GO:0006334">
    <property type="term" value="P:nucleosome assembly"/>
    <property type="evidence" value="ECO:0007669"/>
    <property type="project" value="InterPro"/>
</dbReference>
<dbReference type="InterPro" id="IPR037231">
    <property type="entry name" value="NAP-like_sf"/>
</dbReference>
<organism evidence="3 4">
    <name type="scientific">Zalerion maritima</name>
    <dbReference type="NCBI Taxonomy" id="339359"/>
    <lineage>
        <taxon>Eukaryota</taxon>
        <taxon>Fungi</taxon>
        <taxon>Dikarya</taxon>
        <taxon>Ascomycota</taxon>
        <taxon>Pezizomycotina</taxon>
        <taxon>Sordariomycetes</taxon>
        <taxon>Lulworthiomycetidae</taxon>
        <taxon>Lulworthiales</taxon>
        <taxon>Lulworthiaceae</taxon>
        <taxon>Zalerion</taxon>
    </lineage>
</organism>
<evidence type="ECO:0000313" key="4">
    <source>
        <dbReference type="Proteomes" id="UP001201980"/>
    </source>
</evidence>